<dbReference type="GO" id="GO:0008270">
    <property type="term" value="F:zinc ion binding"/>
    <property type="evidence" value="ECO:0007669"/>
    <property type="project" value="UniProtKB-KW"/>
</dbReference>
<keyword evidence="2" id="KW-0479">Metal-binding</keyword>
<reference evidence="12 13" key="1">
    <citation type="journal article" date="2019" name="Nat. Ecol. Evol.">
        <title>Megaphylogeny resolves global patterns of mushroom evolution.</title>
        <authorList>
            <person name="Varga T."/>
            <person name="Krizsan K."/>
            <person name="Foldi C."/>
            <person name="Dima B."/>
            <person name="Sanchez-Garcia M."/>
            <person name="Sanchez-Ramirez S."/>
            <person name="Szollosi G.J."/>
            <person name="Szarkandi J.G."/>
            <person name="Papp V."/>
            <person name="Albert L."/>
            <person name="Andreopoulos W."/>
            <person name="Angelini C."/>
            <person name="Antonin V."/>
            <person name="Barry K.W."/>
            <person name="Bougher N.L."/>
            <person name="Buchanan P."/>
            <person name="Buyck B."/>
            <person name="Bense V."/>
            <person name="Catcheside P."/>
            <person name="Chovatia M."/>
            <person name="Cooper J."/>
            <person name="Damon W."/>
            <person name="Desjardin D."/>
            <person name="Finy P."/>
            <person name="Geml J."/>
            <person name="Haridas S."/>
            <person name="Hughes K."/>
            <person name="Justo A."/>
            <person name="Karasinski D."/>
            <person name="Kautmanova I."/>
            <person name="Kiss B."/>
            <person name="Kocsube S."/>
            <person name="Kotiranta H."/>
            <person name="LaButti K.M."/>
            <person name="Lechner B.E."/>
            <person name="Liimatainen K."/>
            <person name="Lipzen A."/>
            <person name="Lukacs Z."/>
            <person name="Mihaltcheva S."/>
            <person name="Morgado L.N."/>
            <person name="Niskanen T."/>
            <person name="Noordeloos M.E."/>
            <person name="Ohm R.A."/>
            <person name="Ortiz-Santana B."/>
            <person name="Ovrebo C."/>
            <person name="Racz N."/>
            <person name="Riley R."/>
            <person name="Savchenko A."/>
            <person name="Shiryaev A."/>
            <person name="Soop K."/>
            <person name="Spirin V."/>
            <person name="Szebenyi C."/>
            <person name="Tomsovsky M."/>
            <person name="Tulloss R.E."/>
            <person name="Uehling J."/>
            <person name="Grigoriev I.V."/>
            <person name="Vagvolgyi C."/>
            <person name="Papp T."/>
            <person name="Martin F.M."/>
            <person name="Miettinen O."/>
            <person name="Hibbett D.S."/>
            <person name="Nagy L.G."/>
        </authorList>
    </citation>
    <scope>NUCLEOTIDE SEQUENCE [LARGE SCALE GENOMIC DNA]</scope>
    <source>
        <strain evidence="12 13">OMC1185</strain>
    </source>
</reference>
<evidence type="ECO:0000256" key="1">
    <source>
        <dbReference type="ARBA" id="ARBA00004123"/>
    </source>
</evidence>
<feature type="compositionally biased region" description="Low complexity" evidence="10">
    <location>
        <begin position="1"/>
        <end position="10"/>
    </location>
</feature>
<feature type="region of interest" description="Disordered" evidence="10">
    <location>
        <begin position="581"/>
        <end position="676"/>
    </location>
</feature>
<dbReference type="STRING" id="5364.A0A5C3N3K3"/>
<comment type="subcellular location">
    <subcellularLocation>
        <location evidence="1">Nucleus</location>
    </subcellularLocation>
</comment>
<feature type="domain" description="C2H2-type" evidence="11">
    <location>
        <begin position="62"/>
        <end position="91"/>
    </location>
</feature>
<dbReference type="PROSITE" id="PS00028">
    <property type="entry name" value="ZINC_FINGER_C2H2_1"/>
    <property type="match status" value="2"/>
</dbReference>
<evidence type="ECO:0000259" key="11">
    <source>
        <dbReference type="PROSITE" id="PS50157"/>
    </source>
</evidence>
<accession>A0A5C3N3K3</accession>
<feature type="compositionally biased region" description="Low complexity" evidence="10">
    <location>
        <begin position="511"/>
        <end position="557"/>
    </location>
</feature>
<feature type="region of interest" description="Disordered" evidence="10">
    <location>
        <begin position="1"/>
        <end position="31"/>
    </location>
</feature>
<feature type="region of interest" description="Disordered" evidence="10">
    <location>
        <begin position="325"/>
        <end position="356"/>
    </location>
</feature>
<keyword evidence="13" id="KW-1185">Reference proteome</keyword>
<dbReference type="InterPro" id="IPR013087">
    <property type="entry name" value="Znf_C2H2_type"/>
</dbReference>
<dbReference type="Pfam" id="PF00096">
    <property type="entry name" value="zf-C2H2"/>
    <property type="match status" value="2"/>
</dbReference>
<dbReference type="PROSITE" id="PS50157">
    <property type="entry name" value="ZINC_FINGER_C2H2_2"/>
    <property type="match status" value="2"/>
</dbReference>
<feature type="region of interest" description="Disordered" evidence="10">
    <location>
        <begin position="405"/>
        <end position="562"/>
    </location>
</feature>
<dbReference type="GO" id="GO:0000978">
    <property type="term" value="F:RNA polymerase II cis-regulatory region sequence-specific DNA binding"/>
    <property type="evidence" value="ECO:0007669"/>
    <property type="project" value="TreeGrafter"/>
</dbReference>
<dbReference type="EMBL" id="ML213509">
    <property type="protein sequence ID" value="TFK52329.1"/>
    <property type="molecule type" value="Genomic_DNA"/>
</dbReference>
<evidence type="ECO:0000256" key="5">
    <source>
        <dbReference type="ARBA" id="ARBA00022833"/>
    </source>
</evidence>
<feature type="region of interest" description="Disordered" evidence="10">
    <location>
        <begin position="76"/>
        <end position="175"/>
    </location>
</feature>
<feature type="compositionally biased region" description="Polar residues" evidence="10">
    <location>
        <begin position="586"/>
        <end position="598"/>
    </location>
</feature>
<feature type="compositionally biased region" description="Basic and acidic residues" evidence="10">
    <location>
        <begin position="76"/>
        <end position="92"/>
    </location>
</feature>
<organism evidence="12 13">
    <name type="scientific">Heliocybe sulcata</name>
    <dbReference type="NCBI Taxonomy" id="5364"/>
    <lineage>
        <taxon>Eukaryota</taxon>
        <taxon>Fungi</taxon>
        <taxon>Dikarya</taxon>
        <taxon>Basidiomycota</taxon>
        <taxon>Agaricomycotina</taxon>
        <taxon>Agaricomycetes</taxon>
        <taxon>Gloeophyllales</taxon>
        <taxon>Gloeophyllaceae</taxon>
        <taxon>Heliocybe</taxon>
    </lineage>
</organism>
<keyword evidence="4 9" id="KW-0863">Zinc-finger</keyword>
<dbReference type="FunFam" id="3.30.160.60:FF:000125">
    <property type="entry name" value="Putative zinc finger protein 143"/>
    <property type="match status" value="1"/>
</dbReference>
<dbReference type="AlphaFoldDB" id="A0A5C3N3K3"/>
<dbReference type="GO" id="GO:0000433">
    <property type="term" value="P:carbon catabolite repression of transcription from RNA polymerase II promoter by glucose"/>
    <property type="evidence" value="ECO:0007669"/>
    <property type="project" value="TreeGrafter"/>
</dbReference>
<dbReference type="Proteomes" id="UP000305948">
    <property type="component" value="Unassembled WGS sequence"/>
</dbReference>
<dbReference type="InterPro" id="IPR036236">
    <property type="entry name" value="Znf_C2H2_sf"/>
</dbReference>
<evidence type="ECO:0000256" key="3">
    <source>
        <dbReference type="ARBA" id="ARBA00022737"/>
    </source>
</evidence>
<dbReference type="OrthoDB" id="654211at2759"/>
<dbReference type="PANTHER" id="PTHR47428">
    <property type="entry name" value="REGULATORY PROTEIN MIG1-RELATED"/>
    <property type="match status" value="1"/>
</dbReference>
<dbReference type="InterPro" id="IPR051007">
    <property type="entry name" value="creA/MIG_C2H2-ZnF"/>
</dbReference>
<feature type="compositionally biased region" description="Basic and acidic residues" evidence="10">
    <location>
        <begin position="643"/>
        <end position="660"/>
    </location>
</feature>
<dbReference type="SUPFAM" id="SSF57667">
    <property type="entry name" value="beta-beta-alpha zinc fingers"/>
    <property type="match status" value="1"/>
</dbReference>
<feature type="domain" description="C2H2-type" evidence="11">
    <location>
        <begin position="32"/>
        <end position="61"/>
    </location>
</feature>
<evidence type="ECO:0000256" key="10">
    <source>
        <dbReference type="SAM" id="MobiDB-lite"/>
    </source>
</evidence>
<feature type="compositionally biased region" description="Pro residues" evidence="10">
    <location>
        <begin position="11"/>
        <end position="21"/>
    </location>
</feature>
<feature type="compositionally biased region" description="Polar residues" evidence="10">
    <location>
        <begin position="344"/>
        <end position="353"/>
    </location>
</feature>
<evidence type="ECO:0000256" key="7">
    <source>
        <dbReference type="ARBA" id="ARBA00023163"/>
    </source>
</evidence>
<dbReference type="Gene3D" id="3.30.160.60">
    <property type="entry name" value="Classic Zinc Finger"/>
    <property type="match status" value="2"/>
</dbReference>
<feature type="compositionally biased region" description="Basic and acidic residues" evidence="10">
    <location>
        <begin position="99"/>
        <end position="109"/>
    </location>
</feature>
<evidence type="ECO:0000256" key="2">
    <source>
        <dbReference type="ARBA" id="ARBA00022723"/>
    </source>
</evidence>
<evidence type="ECO:0000256" key="4">
    <source>
        <dbReference type="ARBA" id="ARBA00022771"/>
    </source>
</evidence>
<dbReference type="GO" id="GO:0000981">
    <property type="term" value="F:DNA-binding transcription factor activity, RNA polymerase II-specific"/>
    <property type="evidence" value="ECO:0007669"/>
    <property type="project" value="UniProtKB-ARBA"/>
</dbReference>
<dbReference type="GO" id="GO:0005634">
    <property type="term" value="C:nucleus"/>
    <property type="evidence" value="ECO:0007669"/>
    <property type="project" value="UniProtKB-SubCell"/>
</dbReference>
<evidence type="ECO:0000313" key="13">
    <source>
        <dbReference type="Proteomes" id="UP000305948"/>
    </source>
</evidence>
<dbReference type="GO" id="GO:0005737">
    <property type="term" value="C:cytoplasm"/>
    <property type="evidence" value="ECO:0007669"/>
    <property type="project" value="TreeGrafter"/>
</dbReference>
<dbReference type="PANTHER" id="PTHR47428:SF1">
    <property type="entry name" value="REGULATORY PROTEIN MIG1-RELATED"/>
    <property type="match status" value="1"/>
</dbReference>
<keyword evidence="6" id="KW-0805">Transcription regulation</keyword>
<keyword evidence="5" id="KW-0862">Zinc</keyword>
<evidence type="ECO:0000256" key="8">
    <source>
        <dbReference type="ARBA" id="ARBA00023242"/>
    </source>
</evidence>
<gene>
    <name evidence="12" type="ORF">OE88DRAFT_1657530</name>
</gene>
<protein>
    <recommendedName>
        <fullName evidence="11">C2H2-type domain-containing protein</fullName>
    </recommendedName>
</protein>
<evidence type="ECO:0000313" key="12">
    <source>
        <dbReference type="EMBL" id="TFK52329.1"/>
    </source>
</evidence>
<feature type="compositionally biased region" description="Polar residues" evidence="10">
    <location>
        <begin position="499"/>
        <end position="510"/>
    </location>
</feature>
<keyword evidence="7" id="KW-0804">Transcription</keyword>
<keyword evidence="3" id="KW-0677">Repeat</keyword>
<evidence type="ECO:0000256" key="6">
    <source>
        <dbReference type="ARBA" id="ARBA00023015"/>
    </source>
</evidence>
<name>A0A5C3N3K3_9AGAM</name>
<sequence length="676" mass="73064">MDSPPSASTGSPPPPMPPQPPSDNKHTVARPYKCPYPLCGRAFSRLEHQTRHIRTHTGEKPFVCTFPNCEKRFSRSDELTRHSRIHNNDSHGGKGKAKVKQEPMSHHDEMSEEEEESHTLPLSRSESDVRALRPKKKARSRANSDDEGDSYARPTAISPADHLSHPHYTRHMHQQPQHAFPLLAAASPSAFSALSSVAMEELYVLERQEALRRAEYELRHNEALRRAQAVLTKSKSATTSPVSTPFFHPAPEYFGLAVSSERDRGLGVDVEGPLEKVPEKAKRRMSGPAWHMTPMHHPHPAHDPHGHVVDAGRHYGAHSYPHAHGSHPYYHPTHSHHHQHNDESPSPMSTDSETAFPAPGAMSPPNAFGGYPPQPYVRQPPAMTPSTSPYLGAMRSLNIHSADISRAPSPIHLPPASMGMGGDLDPKYASQAQMYGARSRKSSSGMESPPHVHKPRRMSVDLHHPYPPNSGSTFHFGAPTPQLSSGPSSSSGGSSPRSYTASIGGSSTHNGGFHFGSSAAGSVVSSRAPSPPHSSYGGSHSNSHHSTPGPAHHGPPSHNHHHLAHSVRLAFGMTPIHAPAPAHARTTISGPAPSSNYFASMPASRAGSPPITLPPLKTKSTGNSRPASPGPRVDERMELDDGDGGKERSGEKVELPHFSEFEAATGSQRPYGHRSA</sequence>
<feature type="compositionally biased region" description="Low complexity" evidence="10">
    <location>
        <begin position="484"/>
        <end position="498"/>
    </location>
</feature>
<evidence type="ECO:0000256" key="9">
    <source>
        <dbReference type="PROSITE-ProRule" id="PRU00042"/>
    </source>
</evidence>
<proteinExistence type="predicted"/>
<dbReference type="SMART" id="SM00355">
    <property type="entry name" value="ZnF_C2H2"/>
    <property type="match status" value="2"/>
</dbReference>
<keyword evidence="8" id="KW-0539">Nucleus</keyword>
<dbReference type="FunFam" id="3.30.160.60:FF:000018">
    <property type="entry name" value="Krueppel-like factor 15"/>
    <property type="match status" value="1"/>
</dbReference>